<evidence type="ECO:0000256" key="1">
    <source>
        <dbReference type="SAM" id="Phobius"/>
    </source>
</evidence>
<keyword evidence="3" id="KW-1185">Reference proteome</keyword>
<keyword evidence="1" id="KW-0472">Membrane</keyword>
<keyword evidence="1" id="KW-1133">Transmembrane helix</keyword>
<sequence length="99" mass="11266">MFHPKSSQDMNSSTHSSIERLKERSMWLPKKLLVALFFYFLVESIIAIASFALFALSIFKYSLLVIAIVVAVLRIDFSQKQTSRLAAVYDDDAVMSDRS</sequence>
<comment type="caution">
    <text evidence="2">The sequence shown here is derived from an EMBL/GenBank/DDBJ whole genome shotgun (WGS) entry which is preliminary data.</text>
</comment>
<feature type="transmembrane region" description="Helical" evidence="1">
    <location>
        <begin position="32"/>
        <end position="52"/>
    </location>
</feature>
<feature type="transmembrane region" description="Helical" evidence="1">
    <location>
        <begin position="58"/>
        <end position="75"/>
    </location>
</feature>
<dbReference type="AlphaFoldDB" id="A0AAD9A1T9"/>
<dbReference type="Proteomes" id="UP001243330">
    <property type="component" value="Unassembled WGS sequence"/>
</dbReference>
<evidence type="ECO:0000313" key="3">
    <source>
        <dbReference type="Proteomes" id="UP001243330"/>
    </source>
</evidence>
<dbReference type="EMBL" id="JAQOWY010000634">
    <property type="protein sequence ID" value="KAK1839742.1"/>
    <property type="molecule type" value="Genomic_DNA"/>
</dbReference>
<protein>
    <submittedName>
        <fullName evidence="2">Uncharacterized protein</fullName>
    </submittedName>
</protein>
<reference evidence="2" key="1">
    <citation type="submission" date="2023-01" db="EMBL/GenBank/DDBJ databases">
        <title>Colletotrichum chrysophilum M932 genome sequence.</title>
        <authorList>
            <person name="Baroncelli R."/>
        </authorList>
    </citation>
    <scope>NUCLEOTIDE SEQUENCE</scope>
    <source>
        <strain evidence="2">M932</strain>
    </source>
</reference>
<proteinExistence type="predicted"/>
<gene>
    <name evidence="2" type="ORF">CCHR01_17626</name>
</gene>
<accession>A0AAD9A1T9</accession>
<evidence type="ECO:0000313" key="2">
    <source>
        <dbReference type="EMBL" id="KAK1839742.1"/>
    </source>
</evidence>
<name>A0AAD9A1T9_9PEZI</name>
<organism evidence="2 3">
    <name type="scientific">Colletotrichum chrysophilum</name>
    <dbReference type="NCBI Taxonomy" id="1836956"/>
    <lineage>
        <taxon>Eukaryota</taxon>
        <taxon>Fungi</taxon>
        <taxon>Dikarya</taxon>
        <taxon>Ascomycota</taxon>
        <taxon>Pezizomycotina</taxon>
        <taxon>Sordariomycetes</taxon>
        <taxon>Hypocreomycetidae</taxon>
        <taxon>Glomerellales</taxon>
        <taxon>Glomerellaceae</taxon>
        <taxon>Colletotrichum</taxon>
        <taxon>Colletotrichum gloeosporioides species complex</taxon>
    </lineage>
</organism>
<keyword evidence="1" id="KW-0812">Transmembrane</keyword>